<evidence type="ECO:0000313" key="2">
    <source>
        <dbReference type="Proteomes" id="UP000195221"/>
    </source>
</evidence>
<protein>
    <recommendedName>
        <fullName evidence="3">Glutathione S-transferase</fullName>
    </recommendedName>
</protein>
<dbReference type="Gene3D" id="1.20.1050.10">
    <property type="match status" value="1"/>
</dbReference>
<evidence type="ECO:0008006" key="3">
    <source>
        <dbReference type="Google" id="ProtNLM"/>
    </source>
</evidence>
<comment type="caution">
    <text evidence="1">The sequence shown here is derived from an EMBL/GenBank/DDBJ whole genome shotgun (WGS) entry which is preliminary data.</text>
</comment>
<dbReference type="Proteomes" id="UP000195221">
    <property type="component" value="Unassembled WGS sequence"/>
</dbReference>
<gene>
    <name evidence="1" type="ORF">PAMC26577_16035</name>
</gene>
<accession>A0A242MSW8</accession>
<proteinExistence type="predicted"/>
<dbReference type="SUPFAM" id="SSF47616">
    <property type="entry name" value="GST C-terminal domain-like"/>
    <property type="match status" value="1"/>
</dbReference>
<reference evidence="1 2" key="1">
    <citation type="submission" date="2017-03" db="EMBL/GenBank/DDBJ databases">
        <title>Genome analysis of strain PAMC 26577.</title>
        <authorList>
            <person name="Oh H.-M."/>
            <person name="Yang J.-A."/>
        </authorList>
    </citation>
    <scope>NUCLEOTIDE SEQUENCE [LARGE SCALE GENOMIC DNA]</scope>
    <source>
        <strain evidence="1 2">PAMC 26577</strain>
    </source>
</reference>
<dbReference type="InterPro" id="IPR036282">
    <property type="entry name" value="Glutathione-S-Trfase_C_sf"/>
</dbReference>
<organism evidence="1 2">
    <name type="scientific">Caballeronia sordidicola</name>
    <name type="common">Burkholderia sordidicola</name>
    <dbReference type="NCBI Taxonomy" id="196367"/>
    <lineage>
        <taxon>Bacteria</taxon>
        <taxon>Pseudomonadati</taxon>
        <taxon>Pseudomonadota</taxon>
        <taxon>Betaproteobacteria</taxon>
        <taxon>Burkholderiales</taxon>
        <taxon>Burkholderiaceae</taxon>
        <taxon>Caballeronia</taxon>
    </lineage>
</organism>
<name>A0A242MSW8_CABSO</name>
<dbReference type="EMBL" id="NBTZ01000065">
    <property type="protein sequence ID" value="OTP74332.1"/>
    <property type="molecule type" value="Genomic_DNA"/>
</dbReference>
<sequence>MLKAFNLIAPRLEGTTFLFDQFSVADASVFFFEMQASRLKIAMPAPVQSHFEMLLSRPATQRVFAREGLDKAAYLPIR</sequence>
<evidence type="ECO:0000313" key="1">
    <source>
        <dbReference type="EMBL" id="OTP74332.1"/>
    </source>
</evidence>
<dbReference type="AlphaFoldDB" id="A0A242MSW8"/>